<dbReference type="AlphaFoldDB" id="A0A9Q4HUP1"/>
<dbReference type="EMBL" id="JALAXJ010000011">
    <property type="protein sequence ID" value="MCY9230006.1"/>
    <property type="molecule type" value="Genomic_DNA"/>
</dbReference>
<reference evidence="1" key="1">
    <citation type="submission" date="2022-02" db="EMBL/GenBank/DDBJ databases">
        <title>Crop Bioprotection Bacillus Genome Sequencing.</title>
        <authorList>
            <person name="Dunlap C."/>
        </authorList>
    </citation>
    <scope>NUCLEOTIDE SEQUENCE</scope>
    <source>
        <strain evidence="1">T20C13</strain>
    </source>
</reference>
<proteinExistence type="predicted"/>
<sequence length="46" mass="5617">MNYSKVKKFFDENKKYSILTGEVIDKQIKEIEEDLRVTLPDSYKWF</sequence>
<dbReference type="Gene3D" id="3.40.1580.10">
    <property type="entry name" value="SMI1/KNR4-like"/>
    <property type="match status" value="1"/>
</dbReference>
<dbReference type="InterPro" id="IPR037883">
    <property type="entry name" value="Knr4/Smi1-like_sf"/>
</dbReference>
<name>A0A9Q4HUP1_9BACI</name>
<dbReference type="SUPFAM" id="SSF160631">
    <property type="entry name" value="SMI1/KNR4-like"/>
    <property type="match status" value="1"/>
</dbReference>
<evidence type="ECO:0000313" key="2">
    <source>
        <dbReference type="Proteomes" id="UP001066278"/>
    </source>
</evidence>
<dbReference type="Proteomes" id="UP001066278">
    <property type="component" value="Unassembled WGS sequence"/>
</dbReference>
<gene>
    <name evidence="1" type="ORF">MOE99_11620</name>
</gene>
<organism evidence="1 2">
    <name type="scientific">Bacillus inaquosorum</name>
    <dbReference type="NCBI Taxonomy" id="483913"/>
    <lineage>
        <taxon>Bacteria</taxon>
        <taxon>Bacillati</taxon>
        <taxon>Bacillota</taxon>
        <taxon>Bacilli</taxon>
        <taxon>Bacillales</taxon>
        <taxon>Bacillaceae</taxon>
        <taxon>Bacillus</taxon>
    </lineage>
</organism>
<comment type="caution">
    <text evidence="1">The sequence shown here is derived from an EMBL/GenBank/DDBJ whole genome shotgun (WGS) entry which is preliminary data.</text>
</comment>
<accession>A0A9Q4HUP1</accession>
<protein>
    <submittedName>
        <fullName evidence="1">SMI1/KNR4 family protein</fullName>
    </submittedName>
</protein>
<evidence type="ECO:0000313" key="1">
    <source>
        <dbReference type="EMBL" id="MCY9230006.1"/>
    </source>
</evidence>